<keyword evidence="3" id="KW-1185">Reference proteome</keyword>
<sequence>MTAQTAYTILMRLQLASIAIMYQGSNTNPFQQSSLTTWLFHTALFIHVVVTMANMNLPTTMVIFHFFGLVGCEILLWILIPESWIWSITNLFILLVTSFCFFNFIDYITKLILPAQSNIPIAHPNLFILLVTSFCFFNFMDYITKLILPAQSNIPIAHPPNPEPQQEASASQA</sequence>
<organism evidence="2 3">
    <name type="scientific">Trifolium medium</name>
    <dbReference type="NCBI Taxonomy" id="97028"/>
    <lineage>
        <taxon>Eukaryota</taxon>
        <taxon>Viridiplantae</taxon>
        <taxon>Streptophyta</taxon>
        <taxon>Embryophyta</taxon>
        <taxon>Tracheophyta</taxon>
        <taxon>Spermatophyta</taxon>
        <taxon>Magnoliopsida</taxon>
        <taxon>eudicotyledons</taxon>
        <taxon>Gunneridae</taxon>
        <taxon>Pentapetalae</taxon>
        <taxon>rosids</taxon>
        <taxon>fabids</taxon>
        <taxon>Fabales</taxon>
        <taxon>Fabaceae</taxon>
        <taxon>Papilionoideae</taxon>
        <taxon>50 kb inversion clade</taxon>
        <taxon>NPAAA clade</taxon>
        <taxon>Hologalegina</taxon>
        <taxon>IRL clade</taxon>
        <taxon>Trifolieae</taxon>
        <taxon>Trifolium</taxon>
    </lineage>
</organism>
<dbReference type="PANTHER" id="PTHR34115:SF17">
    <property type="entry name" value="PROTEIN, PUTATIVE-RELATED"/>
    <property type="match status" value="1"/>
</dbReference>
<dbReference type="Proteomes" id="UP000265520">
    <property type="component" value="Unassembled WGS sequence"/>
</dbReference>
<feature type="transmembrane region" description="Helical" evidence="1">
    <location>
        <begin position="61"/>
        <end position="79"/>
    </location>
</feature>
<feature type="transmembrane region" description="Helical" evidence="1">
    <location>
        <begin position="121"/>
        <end position="139"/>
    </location>
</feature>
<reference evidence="2 3" key="1">
    <citation type="journal article" date="2018" name="Front. Plant Sci.">
        <title>Red Clover (Trifolium pratense) and Zigzag Clover (T. medium) - A Picture of Genomic Similarities and Differences.</title>
        <authorList>
            <person name="Dluhosova J."/>
            <person name="Istvanek J."/>
            <person name="Nedelnik J."/>
            <person name="Repkova J."/>
        </authorList>
    </citation>
    <scope>NUCLEOTIDE SEQUENCE [LARGE SCALE GENOMIC DNA]</scope>
    <source>
        <strain evidence="3">cv. 10/8</strain>
        <tissue evidence="2">Leaf</tissue>
    </source>
</reference>
<keyword evidence="1" id="KW-0472">Membrane</keyword>
<protein>
    <submittedName>
        <fullName evidence="2">Putative transmembrane protein</fullName>
    </submittedName>
</protein>
<proteinExistence type="predicted"/>
<comment type="caution">
    <text evidence="2">The sequence shown here is derived from an EMBL/GenBank/DDBJ whole genome shotgun (WGS) entry which is preliminary data.</text>
</comment>
<evidence type="ECO:0000313" key="3">
    <source>
        <dbReference type="Proteomes" id="UP000265520"/>
    </source>
</evidence>
<dbReference type="EMBL" id="LXQA010023417">
    <property type="protein sequence ID" value="MCH92772.1"/>
    <property type="molecule type" value="Genomic_DNA"/>
</dbReference>
<dbReference type="AlphaFoldDB" id="A0A392MZL2"/>
<dbReference type="PANTHER" id="PTHR34115">
    <property type="entry name" value="PROTEIN, PUTATIVE-RELATED"/>
    <property type="match status" value="1"/>
</dbReference>
<evidence type="ECO:0000313" key="2">
    <source>
        <dbReference type="EMBL" id="MCH92772.1"/>
    </source>
</evidence>
<name>A0A392MZL2_9FABA</name>
<accession>A0A392MZL2</accession>
<keyword evidence="1" id="KW-1133">Transmembrane helix</keyword>
<feature type="transmembrane region" description="Helical" evidence="1">
    <location>
        <begin position="91"/>
        <end position="109"/>
    </location>
</feature>
<dbReference type="InterPro" id="IPR053258">
    <property type="entry name" value="Ca-permeable_cation_channel"/>
</dbReference>
<evidence type="ECO:0000256" key="1">
    <source>
        <dbReference type="SAM" id="Phobius"/>
    </source>
</evidence>
<keyword evidence="1 2" id="KW-0812">Transmembrane</keyword>
<feature type="transmembrane region" description="Helical" evidence="1">
    <location>
        <begin position="35"/>
        <end position="55"/>
    </location>
</feature>